<evidence type="ECO:0000313" key="4">
    <source>
        <dbReference type="Proteomes" id="UP000355283"/>
    </source>
</evidence>
<feature type="coiled-coil region" evidence="1">
    <location>
        <begin position="229"/>
        <end position="263"/>
    </location>
</feature>
<name>A0A4D9D2S6_9STRA</name>
<dbReference type="OrthoDB" id="10314788at2759"/>
<evidence type="ECO:0000256" key="2">
    <source>
        <dbReference type="SAM" id="MobiDB-lite"/>
    </source>
</evidence>
<gene>
    <name evidence="3" type="ORF">NSK_002861</name>
</gene>
<feature type="region of interest" description="Disordered" evidence="2">
    <location>
        <begin position="198"/>
        <end position="221"/>
    </location>
</feature>
<keyword evidence="4" id="KW-1185">Reference proteome</keyword>
<organism evidence="3 4">
    <name type="scientific">Nannochloropsis salina CCMP1776</name>
    <dbReference type="NCBI Taxonomy" id="1027361"/>
    <lineage>
        <taxon>Eukaryota</taxon>
        <taxon>Sar</taxon>
        <taxon>Stramenopiles</taxon>
        <taxon>Ochrophyta</taxon>
        <taxon>Eustigmatophyceae</taxon>
        <taxon>Eustigmatales</taxon>
        <taxon>Monodopsidaceae</taxon>
        <taxon>Microchloropsis</taxon>
        <taxon>Microchloropsis salina</taxon>
    </lineage>
</organism>
<dbReference type="Proteomes" id="UP000355283">
    <property type="component" value="Unassembled WGS sequence"/>
</dbReference>
<proteinExistence type="predicted"/>
<feature type="compositionally biased region" description="Low complexity" evidence="2">
    <location>
        <begin position="366"/>
        <end position="376"/>
    </location>
</feature>
<keyword evidence="1" id="KW-0175">Coiled coil</keyword>
<sequence>MDPTNEDIHNTSANFEAPNLNALMHQLQKNVRNDKQASTGAGSNSNEALIGALIKKMAIGRNLYKDNNSDVGIASDDMEPCKSGLDNQHCKLSHAGEVEDSDGDEEALIMDDEHDEEMIEAMRRTALQRKQATPQVSRWTSGIGTIAKDMQRQHQHQQLQGNLEVSATSVAATTAKKLLGPPTLMKQLEAVFTEIEHLSSTRSSHTASPKGKTGLASPLRQSSWFGTRKGEKKRLIEKYKAQLAALEGERKEASEEMRKAIQTGGVALGMLREEWTRAESDTLRKVRELEKVQELLGRHEAESTQLRITVSGLRRQVEELVNRAQSVPRPSQDDEQKEEELLSDSPLMVSATSSPIQECSVRETSAKTSSPPASSEMGKELVVNDTRLAQLEMELDLAYGKLEALSLQQCHSQDKSTGVLQRLQGELKETKLALAARVKKHTEMKERCRQLEGELGASVGQIEAVKHQMELRVAKMEDRLKESMREALENERTAKNALFKRQQVEEEMERLREQHDVLVGQFEAIRSQVELEKLEAQGVVTKYEKELEEVYGKLNAKDEYAGLLCGVRQDMDSEMTDLWSQVDSAEEKRAKVEEAFVALGNKFRAASARRLFNFMVAQQRCRLRESLIILKKNSKAPLLQADVP</sequence>
<feature type="compositionally biased region" description="Acidic residues" evidence="2">
    <location>
        <begin position="333"/>
        <end position="342"/>
    </location>
</feature>
<comment type="caution">
    <text evidence="3">The sequence shown here is derived from an EMBL/GenBank/DDBJ whole genome shotgun (WGS) entry which is preliminary data.</text>
</comment>
<dbReference type="AlphaFoldDB" id="A0A4D9D2S6"/>
<accession>A0A4D9D2S6</accession>
<feature type="region of interest" description="Disordered" evidence="2">
    <location>
        <begin position="322"/>
        <end position="378"/>
    </location>
</feature>
<reference evidence="3 4" key="1">
    <citation type="submission" date="2019-01" db="EMBL/GenBank/DDBJ databases">
        <title>Nuclear Genome Assembly of the Microalgal Biofuel strain Nannochloropsis salina CCMP1776.</title>
        <authorList>
            <person name="Hovde B."/>
        </authorList>
    </citation>
    <scope>NUCLEOTIDE SEQUENCE [LARGE SCALE GENOMIC DNA]</scope>
    <source>
        <strain evidence="3 4">CCMP1776</strain>
    </source>
</reference>
<evidence type="ECO:0000313" key="3">
    <source>
        <dbReference type="EMBL" id="TFJ86041.1"/>
    </source>
</evidence>
<evidence type="ECO:0000256" key="1">
    <source>
        <dbReference type="SAM" id="Coils"/>
    </source>
</evidence>
<protein>
    <submittedName>
        <fullName evidence="3">Uncharacterized protein</fullName>
    </submittedName>
</protein>
<feature type="coiled-coil region" evidence="1">
    <location>
        <begin position="466"/>
        <end position="521"/>
    </location>
</feature>
<dbReference type="EMBL" id="SDOX01000010">
    <property type="protein sequence ID" value="TFJ86041.1"/>
    <property type="molecule type" value="Genomic_DNA"/>
</dbReference>